<dbReference type="Ensembl" id="ENSPMGT00000027388.1">
    <property type="protein sequence ID" value="ENSPMGP00000025715.1"/>
    <property type="gene ID" value="ENSPMGG00000020755.1"/>
</dbReference>
<dbReference type="Proteomes" id="UP000261520">
    <property type="component" value="Unplaced"/>
</dbReference>
<dbReference type="AlphaFoldDB" id="A0A3B4B9W4"/>
<dbReference type="Gene3D" id="1.25.40.90">
    <property type="match status" value="1"/>
</dbReference>
<dbReference type="GO" id="GO:0031267">
    <property type="term" value="F:small GTPase binding"/>
    <property type="evidence" value="ECO:0007669"/>
    <property type="project" value="InterPro"/>
</dbReference>
<dbReference type="GO" id="GO:0043130">
    <property type="term" value="F:ubiquitin binding"/>
    <property type="evidence" value="ECO:0007669"/>
    <property type="project" value="InterPro"/>
</dbReference>
<reference evidence="2" key="2">
    <citation type="submission" date="2025-09" db="UniProtKB">
        <authorList>
            <consortium name="Ensembl"/>
        </authorList>
    </citation>
    <scope>IDENTIFICATION</scope>
</reference>
<evidence type="ECO:0000313" key="3">
    <source>
        <dbReference type="Proteomes" id="UP000261520"/>
    </source>
</evidence>
<dbReference type="GO" id="GO:0035091">
    <property type="term" value="F:phosphatidylinositol binding"/>
    <property type="evidence" value="ECO:0007669"/>
    <property type="project" value="InterPro"/>
</dbReference>
<proteinExistence type="predicted"/>
<accession>A0A3B4B9W4</accession>
<dbReference type="GO" id="GO:0006886">
    <property type="term" value="P:intracellular protein transport"/>
    <property type="evidence" value="ECO:0007669"/>
    <property type="project" value="InterPro"/>
</dbReference>
<evidence type="ECO:0000259" key="1">
    <source>
        <dbReference type="PROSITE" id="PS50179"/>
    </source>
</evidence>
<sequence>YPEDSWETVQAFYQTVNPQVALRLLAHKIQSPQEREALKALTVLEACMNECGQKFHNEVAKFRFLNELIKVIFFCNGTYLDS</sequence>
<dbReference type="PANTHER" id="PTHR45905">
    <property type="entry name" value="GOLGI-LOCALIZED, GAMMA-ADAPTIN EAR CONTAINING, ARF BINDING PROTEIN"/>
    <property type="match status" value="1"/>
</dbReference>
<dbReference type="SUPFAM" id="SSF48464">
    <property type="entry name" value="ENTH/VHS domain"/>
    <property type="match status" value="1"/>
</dbReference>
<name>A0A3B4B9W4_9GOBI</name>
<dbReference type="GO" id="GO:0034394">
    <property type="term" value="P:protein localization to cell surface"/>
    <property type="evidence" value="ECO:0007669"/>
    <property type="project" value="TreeGrafter"/>
</dbReference>
<dbReference type="PROSITE" id="PS50179">
    <property type="entry name" value="VHS"/>
    <property type="match status" value="1"/>
</dbReference>
<dbReference type="PANTHER" id="PTHR45905:SF6">
    <property type="entry name" value="ADP-RIBOSYLATION FACTOR-BINDING PROTEIN GGA3"/>
    <property type="match status" value="1"/>
</dbReference>
<dbReference type="InterPro" id="IPR008942">
    <property type="entry name" value="ENTH_VHS"/>
</dbReference>
<dbReference type="GO" id="GO:0005802">
    <property type="term" value="C:trans-Golgi network"/>
    <property type="evidence" value="ECO:0007669"/>
    <property type="project" value="InterPro"/>
</dbReference>
<keyword evidence="3" id="KW-1185">Reference proteome</keyword>
<evidence type="ECO:0000313" key="2">
    <source>
        <dbReference type="Ensembl" id="ENSPMGP00000025715.1"/>
    </source>
</evidence>
<organism evidence="2 3">
    <name type="scientific">Periophthalmus magnuspinnatus</name>
    <dbReference type="NCBI Taxonomy" id="409849"/>
    <lineage>
        <taxon>Eukaryota</taxon>
        <taxon>Metazoa</taxon>
        <taxon>Chordata</taxon>
        <taxon>Craniata</taxon>
        <taxon>Vertebrata</taxon>
        <taxon>Euteleostomi</taxon>
        <taxon>Actinopterygii</taxon>
        <taxon>Neopterygii</taxon>
        <taxon>Teleostei</taxon>
        <taxon>Neoteleostei</taxon>
        <taxon>Acanthomorphata</taxon>
        <taxon>Gobiaria</taxon>
        <taxon>Gobiiformes</taxon>
        <taxon>Gobioidei</taxon>
        <taxon>Gobiidae</taxon>
        <taxon>Oxudercinae</taxon>
        <taxon>Periophthalmus</taxon>
    </lineage>
</organism>
<reference evidence="2" key="1">
    <citation type="submission" date="2025-08" db="UniProtKB">
        <authorList>
            <consortium name="Ensembl"/>
        </authorList>
    </citation>
    <scope>IDENTIFICATION</scope>
</reference>
<dbReference type="Pfam" id="PF00790">
    <property type="entry name" value="VHS"/>
    <property type="match status" value="1"/>
</dbReference>
<dbReference type="InterPro" id="IPR002014">
    <property type="entry name" value="VHS_dom"/>
</dbReference>
<protein>
    <recommendedName>
        <fullName evidence="1">VHS domain-containing protein</fullName>
    </recommendedName>
</protein>
<dbReference type="GO" id="GO:0006893">
    <property type="term" value="P:Golgi to plasma membrane transport"/>
    <property type="evidence" value="ECO:0007669"/>
    <property type="project" value="TreeGrafter"/>
</dbReference>
<feature type="domain" description="VHS" evidence="1">
    <location>
        <begin position="17"/>
        <end position="82"/>
    </location>
</feature>
<dbReference type="InterPro" id="IPR027422">
    <property type="entry name" value="GGA1-3"/>
</dbReference>